<sequence>MNEEIKELLFYYKQERDLIDSIIVEDLIDFDYQSVHLNSITLNKIKRKISLLEKLINPKTAEIEDQKRAIDSALKMINSTHLDSHKDYISSQIDQKLDILNSYKPAYFNDGQEFDDAIFDLVESKIQGFIFHLKKSDDIALIFSKNNEELCISIKKVKKLKKKYILEKSARTALKAIGFKKVKELNSLIYHYDLSDFKDSIFIKTIVSRVIYDAFQFQTFDNPTILEILP</sequence>
<dbReference type="OrthoDB" id="661307at2"/>
<proteinExistence type="predicted"/>
<name>A0A7K0G0K7_9SPHI</name>
<dbReference type="Proteomes" id="UP000487757">
    <property type="component" value="Unassembled WGS sequence"/>
</dbReference>
<dbReference type="AlphaFoldDB" id="A0A7K0G0K7"/>
<dbReference type="RefSeq" id="WP_154280979.1">
    <property type="nucleotide sequence ID" value="NZ_JBHUJQ010000001.1"/>
</dbReference>
<protein>
    <submittedName>
        <fullName evidence="1">Uncharacterized protein</fullName>
    </submittedName>
</protein>
<comment type="caution">
    <text evidence="1">The sequence shown here is derived from an EMBL/GenBank/DDBJ whole genome shotgun (WGS) entry which is preliminary data.</text>
</comment>
<evidence type="ECO:0000313" key="2">
    <source>
        <dbReference type="Proteomes" id="UP000487757"/>
    </source>
</evidence>
<accession>A0A7K0G0K7</accession>
<evidence type="ECO:0000313" key="1">
    <source>
        <dbReference type="EMBL" id="MRX76749.1"/>
    </source>
</evidence>
<organism evidence="1 2">
    <name type="scientific">Pedobacter petrophilus</name>
    <dbReference type="NCBI Taxonomy" id="1908241"/>
    <lineage>
        <taxon>Bacteria</taxon>
        <taxon>Pseudomonadati</taxon>
        <taxon>Bacteroidota</taxon>
        <taxon>Sphingobacteriia</taxon>
        <taxon>Sphingobacteriales</taxon>
        <taxon>Sphingobacteriaceae</taxon>
        <taxon>Pedobacter</taxon>
    </lineage>
</organism>
<keyword evidence="2" id="KW-1185">Reference proteome</keyword>
<gene>
    <name evidence="1" type="ORF">GJU39_11685</name>
</gene>
<reference evidence="1 2" key="1">
    <citation type="submission" date="2019-11" db="EMBL/GenBank/DDBJ databases">
        <title>Pedobacter petrophilus genome.</title>
        <authorList>
            <person name="Feldbauer M.J."/>
            <person name="Newman J.D."/>
        </authorList>
    </citation>
    <scope>NUCLEOTIDE SEQUENCE [LARGE SCALE GENOMIC DNA]</scope>
    <source>
        <strain evidence="1 2">LMG 29686</strain>
    </source>
</reference>
<dbReference type="EMBL" id="WKKH01000015">
    <property type="protein sequence ID" value="MRX76749.1"/>
    <property type="molecule type" value="Genomic_DNA"/>
</dbReference>